<name>A0ABY5TSM3_9GAMM</name>
<dbReference type="Pfam" id="PF00483">
    <property type="entry name" value="NTP_transferase"/>
    <property type="match status" value="1"/>
</dbReference>
<sequence length="230" mass="25159">MKAALLIAGLGTRLRPLTDSIPKCLLPINGVPLLAIWFDKLLAAGVTEVLINTHWLAGQVVDFIAHSTPEGLKVRVFYEPTLLGSAGTLAANRRFFSEGPFFIIYGDNLSDVDLADLYAAHLEQRPLLTLGTFEAEFPERCGIAEIDEQGVVQGFVEKPEKPLSNHAAAGIYVAEPEIFDYFPEPEASTVIDLGFDVIPKLVGQMRNYSINQVIDIGTPENYRKANGGLF</sequence>
<gene>
    <name evidence="2" type="ORF">NYF23_03355</name>
</gene>
<feature type="domain" description="Nucleotidyl transferase" evidence="1">
    <location>
        <begin position="3"/>
        <end position="226"/>
    </location>
</feature>
<protein>
    <submittedName>
        <fullName evidence="2">Nucleotidyltransferase family protein</fullName>
    </submittedName>
</protein>
<dbReference type="SUPFAM" id="SSF53448">
    <property type="entry name" value="Nucleotide-diphospho-sugar transferases"/>
    <property type="match status" value="1"/>
</dbReference>
<organism evidence="2 3">
    <name type="scientific">SAR92 clade bacterium H455</name>
    <dbReference type="NCBI Taxonomy" id="2974818"/>
    <lineage>
        <taxon>Bacteria</taxon>
        <taxon>Pseudomonadati</taxon>
        <taxon>Pseudomonadota</taxon>
        <taxon>Gammaproteobacteria</taxon>
        <taxon>Cellvibrionales</taxon>
        <taxon>Porticoccaceae</taxon>
        <taxon>SAR92 clade</taxon>
    </lineage>
</organism>
<dbReference type="CDD" id="cd04181">
    <property type="entry name" value="NTP_transferase"/>
    <property type="match status" value="1"/>
</dbReference>
<accession>A0ABY5TSM3</accession>
<dbReference type="EMBL" id="CP103416">
    <property type="protein sequence ID" value="UVW35656.1"/>
    <property type="molecule type" value="Genomic_DNA"/>
</dbReference>
<dbReference type="InterPro" id="IPR005835">
    <property type="entry name" value="NTP_transferase_dom"/>
</dbReference>
<reference evidence="2" key="1">
    <citation type="submission" date="2022-08" db="EMBL/GenBank/DDBJ databases">
        <title>Catabolic pathway analysis in culturable SAR92 clade bacteria reveals their overlooked roles in DMSP degradation in coastal seas.</title>
        <authorList>
            <person name="He X."/>
            <person name="Zhang X."/>
            <person name="Zhang Y."/>
        </authorList>
    </citation>
    <scope>NUCLEOTIDE SEQUENCE</scope>
    <source>
        <strain evidence="2">H455</strain>
    </source>
</reference>
<evidence type="ECO:0000313" key="3">
    <source>
        <dbReference type="Proteomes" id="UP001059934"/>
    </source>
</evidence>
<evidence type="ECO:0000313" key="2">
    <source>
        <dbReference type="EMBL" id="UVW35656.1"/>
    </source>
</evidence>
<dbReference type="InterPro" id="IPR029044">
    <property type="entry name" value="Nucleotide-diphossugar_trans"/>
</dbReference>
<dbReference type="PANTHER" id="PTHR22572">
    <property type="entry name" value="SUGAR-1-PHOSPHATE GUANYL TRANSFERASE"/>
    <property type="match status" value="1"/>
</dbReference>
<dbReference type="InterPro" id="IPR050486">
    <property type="entry name" value="Mannose-1P_guanyltransferase"/>
</dbReference>
<evidence type="ECO:0000259" key="1">
    <source>
        <dbReference type="Pfam" id="PF00483"/>
    </source>
</evidence>
<proteinExistence type="predicted"/>
<keyword evidence="3" id="KW-1185">Reference proteome</keyword>
<dbReference type="Proteomes" id="UP001059934">
    <property type="component" value="Chromosome"/>
</dbReference>
<dbReference type="Gene3D" id="3.90.550.10">
    <property type="entry name" value="Spore Coat Polysaccharide Biosynthesis Protein SpsA, Chain A"/>
    <property type="match status" value="1"/>
</dbReference>